<evidence type="ECO:0000256" key="1">
    <source>
        <dbReference type="ARBA" id="ARBA00005568"/>
    </source>
</evidence>
<dbReference type="AlphaFoldDB" id="A0A2U1AQY2"/>
<dbReference type="GO" id="GO:0046872">
    <property type="term" value="F:metal ion binding"/>
    <property type="evidence" value="ECO:0007669"/>
    <property type="project" value="UniProtKB-KW"/>
</dbReference>
<dbReference type="InterPro" id="IPR015813">
    <property type="entry name" value="Pyrv/PenolPyrv_kinase-like_dom"/>
</dbReference>
<keyword evidence="3" id="KW-0456">Lyase</keyword>
<comment type="similarity">
    <text evidence="1">Belongs to the HpcH/HpaI aldolase family.</text>
</comment>
<keyword evidence="2" id="KW-0479">Metal-binding</keyword>
<feature type="domain" description="HpcH/HpaI aldolase/citrate lyase" evidence="4">
    <location>
        <begin position="25"/>
        <end position="240"/>
    </location>
</feature>
<dbReference type="GO" id="GO:0016832">
    <property type="term" value="F:aldehyde-lyase activity"/>
    <property type="evidence" value="ECO:0007669"/>
    <property type="project" value="TreeGrafter"/>
</dbReference>
<dbReference type="InterPro" id="IPR050251">
    <property type="entry name" value="HpcH-HpaI_aldolase"/>
</dbReference>
<dbReference type="InterPro" id="IPR005000">
    <property type="entry name" value="Aldolase/citrate-lyase_domain"/>
</dbReference>
<dbReference type="Pfam" id="PF03328">
    <property type="entry name" value="HpcH_HpaI"/>
    <property type="match status" value="1"/>
</dbReference>
<dbReference type="EMBL" id="QEKH01000024">
    <property type="protein sequence ID" value="PVY38788.1"/>
    <property type="molecule type" value="Genomic_DNA"/>
</dbReference>
<reference evidence="5 6" key="1">
    <citation type="submission" date="2018-04" db="EMBL/GenBank/DDBJ databases">
        <title>Genomic Encyclopedia of Type Strains, Phase IV (KMG-IV): sequencing the most valuable type-strain genomes for metagenomic binning, comparative biology and taxonomic classification.</title>
        <authorList>
            <person name="Goeker M."/>
        </authorList>
    </citation>
    <scope>NUCLEOTIDE SEQUENCE [LARGE SCALE GENOMIC DNA]</scope>
    <source>
        <strain evidence="5 6">DSM 14823</strain>
    </source>
</reference>
<evidence type="ECO:0000259" key="4">
    <source>
        <dbReference type="Pfam" id="PF03328"/>
    </source>
</evidence>
<dbReference type="PANTHER" id="PTHR30502:SF0">
    <property type="entry name" value="PHOSPHOENOLPYRUVATE CARBOXYLASE FAMILY PROTEIN"/>
    <property type="match status" value="1"/>
</dbReference>
<dbReference type="GO" id="GO:0005737">
    <property type="term" value="C:cytoplasm"/>
    <property type="evidence" value="ECO:0007669"/>
    <property type="project" value="TreeGrafter"/>
</dbReference>
<dbReference type="PANTHER" id="PTHR30502">
    <property type="entry name" value="2-KETO-3-DEOXY-L-RHAMNONATE ALDOLASE"/>
    <property type="match status" value="1"/>
</dbReference>
<organism evidence="5 6">
    <name type="scientific">Victivallis vadensis</name>
    <dbReference type="NCBI Taxonomy" id="172901"/>
    <lineage>
        <taxon>Bacteria</taxon>
        <taxon>Pseudomonadati</taxon>
        <taxon>Lentisphaerota</taxon>
        <taxon>Lentisphaeria</taxon>
        <taxon>Victivallales</taxon>
        <taxon>Victivallaceae</taxon>
        <taxon>Victivallis</taxon>
    </lineage>
</organism>
<dbReference type="GeneID" id="78296191"/>
<protein>
    <submittedName>
        <fullName evidence="5">4-hydroxy-2-oxoheptanedioate aldolase</fullName>
    </submittedName>
</protein>
<dbReference type="Gene3D" id="3.20.20.60">
    <property type="entry name" value="Phosphoenolpyruvate-binding domains"/>
    <property type="match status" value="1"/>
</dbReference>
<evidence type="ECO:0000313" key="5">
    <source>
        <dbReference type="EMBL" id="PVY38788.1"/>
    </source>
</evidence>
<dbReference type="SUPFAM" id="SSF51621">
    <property type="entry name" value="Phosphoenolpyruvate/pyruvate domain"/>
    <property type="match status" value="1"/>
</dbReference>
<evidence type="ECO:0000313" key="6">
    <source>
        <dbReference type="Proteomes" id="UP000245959"/>
    </source>
</evidence>
<dbReference type="RefSeq" id="WP_116884903.1">
    <property type="nucleotide sequence ID" value="NZ_CABMMC010000132.1"/>
</dbReference>
<dbReference type="Proteomes" id="UP000245959">
    <property type="component" value="Unassembled WGS sequence"/>
</dbReference>
<gene>
    <name evidence="5" type="ORF">C8D82_12424</name>
</gene>
<name>A0A2U1AQY2_9BACT</name>
<sequence length="264" mass="28647">MYPFRKSVTLEKLRRGETVFIFKSNLSCPRVLEIAASCGFDCLWVCGEHVANDPAVLESQVLAARSCGADLMVRVPRGSYSDLVKPLELDAAGIMVPHVMSKRDAEAVARQVRFHPLGRRAIDGGNRDGGYCLADFGEYIRFVNRNRFVTVQIEDAEALEELDGICSVPGIDIVFFGPGDFSQSIGKPGECNALEVAAARKRVAAAALRHGKFAGTVGSPSGVRELQQEGFRFINLGADVLGLGSYCRELLAKANIPNPKEEIS</sequence>
<comment type="caution">
    <text evidence="5">The sequence shown here is derived from an EMBL/GenBank/DDBJ whole genome shotgun (WGS) entry which is preliminary data.</text>
</comment>
<evidence type="ECO:0000256" key="2">
    <source>
        <dbReference type="ARBA" id="ARBA00022723"/>
    </source>
</evidence>
<proteinExistence type="inferred from homology"/>
<dbReference type="OrthoDB" id="86160at2"/>
<evidence type="ECO:0000256" key="3">
    <source>
        <dbReference type="ARBA" id="ARBA00023239"/>
    </source>
</evidence>
<keyword evidence="6" id="KW-1185">Reference proteome</keyword>
<accession>A0A2U1AQY2</accession>
<dbReference type="InterPro" id="IPR040442">
    <property type="entry name" value="Pyrv_kinase-like_dom_sf"/>
</dbReference>